<comment type="caution">
    <text evidence="2">The sequence shown here is derived from an EMBL/GenBank/DDBJ whole genome shotgun (WGS) entry which is preliminary data.</text>
</comment>
<accession>A0ABN3D750</accession>
<proteinExistence type="predicted"/>
<evidence type="ECO:0000313" key="3">
    <source>
        <dbReference type="Proteomes" id="UP001500929"/>
    </source>
</evidence>
<dbReference type="SUPFAM" id="SSF51338">
    <property type="entry name" value="Composite domain of metallo-dependent hydrolases"/>
    <property type="match status" value="1"/>
</dbReference>
<feature type="domain" description="Amidohydrolase 3" evidence="1">
    <location>
        <begin position="224"/>
        <end position="435"/>
    </location>
</feature>
<evidence type="ECO:0000259" key="1">
    <source>
        <dbReference type="Pfam" id="PF07969"/>
    </source>
</evidence>
<dbReference type="InterPro" id="IPR052349">
    <property type="entry name" value="Metallo-hydrolase_Enzymes"/>
</dbReference>
<dbReference type="Pfam" id="PF07969">
    <property type="entry name" value="Amidohydro_3"/>
    <property type="match status" value="1"/>
</dbReference>
<dbReference type="InterPro" id="IPR032466">
    <property type="entry name" value="Metal_Hydrolase"/>
</dbReference>
<dbReference type="SUPFAM" id="SSF51556">
    <property type="entry name" value="Metallo-dependent hydrolases"/>
    <property type="match status" value="1"/>
</dbReference>
<dbReference type="PANTHER" id="PTHR32027">
    <property type="entry name" value="CYTOSINE DEAMINASE"/>
    <property type="match status" value="1"/>
</dbReference>
<dbReference type="Gene3D" id="3.20.20.140">
    <property type="entry name" value="Metal-dependent hydrolases"/>
    <property type="match status" value="1"/>
</dbReference>
<dbReference type="RefSeq" id="WP_259477867.1">
    <property type="nucleotide sequence ID" value="NZ_BAAAQY010000001.1"/>
</dbReference>
<name>A0ABN3D750_9MICO</name>
<dbReference type="Proteomes" id="UP001500929">
    <property type="component" value="Unassembled WGS sequence"/>
</dbReference>
<dbReference type="InterPro" id="IPR011059">
    <property type="entry name" value="Metal-dep_hydrolase_composite"/>
</dbReference>
<sequence length="443" mass="47418">MTSPAHPDAPDLDLDLLIADATVHRLGRRADVAVRGGRIVEIGAVDARRAAVVVEAAGRLLAPSFVDSHTHLDKVLLWDDERYRADVRAFEEAWYASASRDDYGPSTAWPAEDAHMARLLASGATRDEIVAELTARMSTVIEWAIAHGTGTIKSHTTWGEVSVEAITLLKRRYAGRIDLLAIVPWPAADAPDGPTSLTREGFARLAAEGLVDFIGGYYSHGADRAEIDALFEFAAASGLPVDLHVDEQDDPDFSEYDYILDRALAAGVGQRLSCSHLTALDSVGVDPDALATVVAKARAAQSNVISLPSCNMYLMGRKQGAPRRRGATRLDLFLAAGVNTAIGSDNIRDGWRPYGNADLLEEALLGAHVLQYAHPDQLVTVFDMITRNPARNAGLTRHGVEVGCDADLVLLDAGTPAEAILTRAARTVVVKGGAVVARDGRLV</sequence>
<dbReference type="EMBL" id="BAAAQY010000001">
    <property type="protein sequence ID" value="GAA2222658.1"/>
    <property type="molecule type" value="Genomic_DNA"/>
</dbReference>
<dbReference type="Gene3D" id="2.30.40.10">
    <property type="entry name" value="Urease, subunit C, domain 1"/>
    <property type="match status" value="1"/>
</dbReference>
<dbReference type="InterPro" id="IPR013108">
    <property type="entry name" value="Amidohydro_3"/>
</dbReference>
<keyword evidence="3" id="KW-1185">Reference proteome</keyword>
<evidence type="ECO:0000313" key="2">
    <source>
        <dbReference type="EMBL" id="GAA2222658.1"/>
    </source>
</evidence>
<gene>
    <name evidence="2" type="ORF">GCM10009851_01870</name>
</gene>
<organism evidence="2 3">
    <name type="scientific">Herbiconiux moechotypicola</name>
    <dbReference type="NCBI Taxonomy" id="637393"/>
    <lineage>
        <taxon>Bacteria</taxon>
        <taxon>Bacillati</taxon>
        <taxon>Actinomycetota</taxon>
        <taxon>Actinomycetes</taxon>
        <taxon>Micrococcales</taxon>
        <taxon>Microbacteriaceae</taxon>
        <taxon>Herbiconiux</taxon>
    </lineage>
</organism>
<dbReference type="PANTHER" id="PTHR32027:SF0">
    <property type="entry name" value="CYTOSINE DEAMINASE"/>
    <property type="match status" value="1"/>
</dbReference>
<protein>
    <submittedName>
        <fullName evidence="2">Amidohydrolase family protein</fullName>
    </submittedName>
</protein>
<reference evidence="2 3" key="1">
    <citation type="journal article" date="2019" name="Int. J. Syst. Evol. Microbiol.">
        <title>The Global Catalogue of Microorganisms (GCM) 10K type strain sequencing project: providing services to taxonomists for standard genome sequencing and annotation.</title>
        <authorList>
            <consortium name="The Broad Institute Genomics Platform"/>
            <consortium name="The Broad Institute Genome Sequencing Center for Infectious Disease"/>
            <person name="Wu L."/>
            <person name="Ma J."/>
        </authorList>
    </citation>
    <scope>NUCLEOTIDE SEQUENCE [LARGE SCALE GENOMIC DNA]</scope>
    <source>
        <strain evidence="2 3">JCM 16117</strain>
    </source>
</reference>